<gene>
    <name evidence="2" type="ORF">E4Q08_11320</name>
</gene>
<keyword evidence="3" id="KW-1185">Reference proteome</keyword>
<proteinExistence type="predicted"/>
<feature type="domain" description="NAD-dependent epimerase/dehydratase" evidence="1">
    <location>
        <begin position="107"/>
        <end position="225"/>
    </location>
</feature>
<dbReference type="PANTHER" id="PTHR12126:SF11">
    <property type="entry name" value="NADH DEHYDROGENASE [UBIQUINONE] 1 ALPHA SUBCOMPLEX SUBUNIT 9, MITOCHONDRIAL"/>
    <property type="match status" value="1"/>
</dbReference>
<dbReference type="EMBL" id="SPMX01000027">
    <property type="protein sequence ID" value="NMQ05815.1"/>
    <property type="molecule type" value="Genomic_DNA"/>
</dbReference>
<dbReference type="InterPro" id="IPR036291">
    <property type="entry name" value="NAD(P)-bd_dom_sf"/>
</dbReference>
<evidence type="ECO:0000313" key="2">
    <source>
        <dbReference type="EMBL" id="NMQ05815.1"/>
    </source>
</evidence>
<organism evidence="2 3">
    <name type="scientific">Candidatus Accumulibacter contiguus</name>
    <dbReference type="NCBI Taxonomy" id="2954381"/>
    <lineage>
        <taxon>Bacteria</taxon>
        <taxon>Pseudomonadati</taxon>
        <taxon>Pseudomonadota</taxon>
        <taxon>Betaproteobacteria</taxon>
        <taxon>Candidatus Accumulibacter</taxon>
    </lineage>
</organism>
<dbReference type="PANTHER" id="PTHR12126">
    <property type="entry name" value="NADH-UBIQUINONE OXIDOREDUCTASE 39 KDA SUBUNIT-RELATED"/>
    <property type="match status" value="1"/>
</dbReference>
<dbReference type="Proteomes" id="UP000886469">
    <property type="component" value="Unassembled WGS sequence"/>
</dbReference>
<sequence>MASATLWSGWEWAVAECQLGVLGATSLVGECLLPLLTQAGWRVAAFSRRQTRQVGQVSEGVEWRRLSNPDFPSSASPKPLSAAGSLPLWICVAPIWVLPEYFALLSAHGARRVVALSSTSRFTKDDSSDLQERAVAHRLADAEAHLQAWAEDHCVEWVILRPTLIYGRGQDKNIAEMARFIQRFGFFPLLGEAMGARQPVHAEDVALACLAGLHCAAAANRAYNISGGETLPYREMVRRVFAALHLRPRLFAIPLAAFKSMLALLRCLPRYRHWSGGMAERMNRDLVFDHTDAARDLGFSPRPFLLGQKDLPR</sequence>
<dbReference type="InterPro" id="IPR001509">
    <property type="entry name" value="Epimerase_deHydtase"/>
</dbReference>
<reference evidence="2" key="1">
    <citation type="submission" date="2019-03" db="EMBL/GenBank/DDBJ databases">
        <title>Metabolic reconstructions from genomes of highly enriched 'Candidatus Accumulibacter' and 'Candidatus Competibacter' bioreactor populations.</title>
        <authorList>
            <person name="Annavajhala M.K."/>
            <person name="Welles L."/>
            <person name="Abbas B."/>
            <person name="Sorokin D."/>
            <person name="Park H."/>
            <person name="Van Loosdrecht M."/>
            <person name="Chandran K."/>
        </authorList>
    </citation>
    <scope>NUCLEOTIDE SEQUENCE</scope>
    <source>
        <strain evidence="2">SBR_L</strain>
    </source>
</reference>
<comment type="caution">
    <text evidence="2">The sequence shown here is derived from an EMBL/GenBank/DDBJ whole genome shotgun (WGS) entry which is preliminary data.</text>
</comment>
<name>A0ABX1T837_9PROT</name>
<accession>A0ABX1T837</accession>
<dbReference type="Pfam" id="PF01370">
    <property type="entry name" value="Epimerase"/>
    <property type="match status" value="1"/>
</dbReference>
<evidence type="ECO:0000313" key="3">
    <source>
        <dbReference type="Proteomes" id="UP000886469"/>
    </source>
</evidence>
<dbReference type="Gene3D" id="3.40.50.720">
    <property type="entry name" value="NAD(P)-binding Rossmann-like Domain"/>
    <property type="match status" value="1"/>
</dbReference>
<dbReference type="InterPro" id="IPR051207">
    <property type="entry name" value="ComplexI_NDUFA9_subunit"/>
</dbReference>
<protein>
    <submittedName>
        <fullName evidence="2">NAD-dependent epimerase/dehydratase family protein</fullName>
    </submittedName>
</protein>
<dbReference type="SUPFAM" id="SSF51735">
    <property type="entry name" value="NAD(P)-binding Rossmann-fold domains"/>
    <property type="match status" value="1"/>
</dbReference>
<evidence type="ECO:0000259" key="1">
    <source>
        <dbReference type="Pfam" id="PF01370"/>
    </source>
</evidence>